<keyword evidence="3" id="KW-1185">Reference proteome</keyword>
<name>A0A4Y2GG63_ARAVE</name>
<feature type="domain" description="Retrovirus-related Pol polyprotein from transposon TNT 1-94-like beta-barrel" evidence="1">
    <location>
        <begin position="70"/>
        <end position="151"/>
    </location>
</feature>
<proteinExistence type="predicted"/>
<dbReference type="OrthoDB" id="7548346at2759"/>
<dbReference type="Pfam" id="PF22936">
    <property type="entry name" value="Pol_BBD"/>
    <property type="match status" value="1"/>
</dbReference>
<gene>
    <name evidence="2" type="ORF">AVEN_71257_1</name>
</gene>
<organism evidence="2 3">
    <name type="scientific">Araneus ventricosus</name>
    <name type="common">Orbweaver spider</name>
    <name type="synonym">Epeira ventricosa</name>
    <dbReference type="NCBI Taxonomy" id="182803"/>
    <lineage>
        <taxon>Eukaryota</taxon>
        <taxon>Metazoa</taxon>
        <taxon>Ecdysozoa</taxon>
        <taxon>Arthropoda</taxon>
        <taxon>Chelicerata</taxon>
        <taxon>Arachnida</taxon>
        <taxon>Araneae</taxon>
        <taxon>Araneomorphae</taxon>
        <taxon>Entelegynae</taxon>
        <taxon>Araneoidea</taxon>
        <taxon>Araneidae</taxon>
        <taxon>Araneus</taxon>
    </lineage>
</organism>
<dbReference type="PANTHER" id="PTHR47592">
    <property type="entry name" value="PBF68 PROTEIN"/>
    <property type="match status" value="1"/>
</dbReference>
<evidence type="ECO:0000313" key="2">
    <source>
        <dbReference type="EMBL" id="GBM52583.1"/>
    </source>
</evidence>
<protein>
    <recommendedName>
        <fullName evidence="1">Retrovirus-related Pol polyprotein from transposon TNT 1-94-like beta-barrel domain-containing protein</fullName>
    </recommendedName>
</protein>
<dbReference type="AlphaFoldDB" id="A0A4Y2GG63"/>
<reference evidence="2 3" key="1">
    <citation type="journal article" date="2019" name="Sci. Rep.">
        <title>Orb-weaving spider Araneus ventricosus genome elucidates the spidroin gene catalogue.</title>
        <authorList>
            <person name="Kono N."/>
            <person name="Nakamura H."/>
            <person name="Ohtoshi R."/>
            <person name="Moran D.A.P."/>
            <person name="Shinohara A."/>
            <person name="Yoshida Y."/>
            <person name="Fujiwara M."/>
            <person name="Mori M."/>
            <person name="Tomita M."/>
            <person name="Arakawa K."/>
        </authorList>
    </citation>
    <scope>NUCLEOTIDE SEQUENCE [LARGE SCALE GENOMIC DNA]</scope>
</reference>
<evidence type="ECO:0000313" key="3">
    <source>
        <dbReference type="Proteomes" id="UP000499080"/>
    </source>
</evidence>
<dbReference type="EMBL" id="BGPR01099406">
    <property type="protein sequence ID" value="GBM52583.1"/>
    <property type="molecule type" value="Genomic_DNA"/>
</dbReference>
<dbReference type="PANTHER" id="PTHR47592:SF27">
    <property type="entry name" value="OS08G0421700 PROTEIN"/>
    <property type="match status" value="1"/>
</dbReference>
<dbReference type="Proteomes" id="UP000499080">
    <property type="component" value="Unassembled WGS sequence"/>
</dbReference>
<dbReference type="InterPro" id="IPR054722">
    <property type="entry name" value="PolX-like_BBD"/>
</dbReference>
<sequence length="157" mass="17737">MKKLNCNYCGIFGHKASMCRKKQGNKSLMLKNNKPFKNNNGMLEETNETKQKVTFNTVLSCVDSQINIFCLDSGGTSHMCFNEHLFTEIYPIDDTYVKSALDKTVKTIAKGNVTFDVLVGNEIKGITLQNMLYIPDIKNYLISISKVTANNFTVKFQ</sequence>
<accession>A0A4Y2GG63</accession>
<evidence type="ECO:0000259" key="1">
    <source>
        <dbReference type="Pfam" id="PF22936"/>
    </source>
</evidence>
<comment type="caution">
    <text evidence="2">The sequence shown here is derived from an EMBL/GenBank/DDBJ whole genome shotgun (WGS) entry which is preliminary data.</text>
</comment>